<dbReference type="EMBL" id="NPDP01000098">
    <property type="protein sequence ID" value="PJZ27582.1"/>
    <property type="molecule type" value="Genomic_DNA"/>
</dbReference>
<proteinExistence type="predicted"/>
<evidence type="ECO:0008006" key="3">
    <source>
        <dbReference type="Google" id="ProtNLM"/>
    </source>
</evidence>
<protein>
    <recommendedName>
        <fullName evidence="3">Methyl-accepting chemotaxis protein</fullName>
    </recommendedName>
</protein>
<dbReference type="SUPFAM" id="SSF58104">
    <property type="entry name" value="Methyl-accepting chemotaxis protein (MCP) signaling domain"/>
    <property type="match status" value="1"/>
</dbReference>
<accession>A0ABX4N657</accession>
<organism evidence="1 2">
    <name type="scientific">Leptospira kmetyi</name>
    <dbReference type="NCBI Taxonomy" id="408139"/>
    <lineage>
        <taxon>Bacteria</taxon>
        <taxon>Pseudomonadati</taxon>
        <taxon>Spirochaetota</taxon>
        <taxon>Spirochaetia</taxon>
        <taxon>Leptospirales</taxon>
        <taxon>Leptospiraceae</taxon>
        <taxon>Leptospira</taxon>
    </lineage>
</organism>
<feature type="non-terminal residue" evidence="1">
    <location>
        <position position="1"/>
    </location>
</feature>
<evidence type="ECO:0000313" key="1">
    <source>
        <dbReference type="EMBL" id="PJZ27582.1"/>
    </source>
</evidence>
<dbReference type="RefSeq" id="WP_100756904.1">
    <property type="nucleotide sequence ID" value="NZ_NPDP01000098.1"/>
</dbReference>
<reference evidence="1 2" key="1">
    <citation type="submission" date="2017-07" db="EMBL/GenBank/DDBJ databases">
        <title>Leptospira spp. isolated from tropical soils.</title>
        <authorList>
            <person name="Thibeaux R."/>
            <person name="Iraola G."/>
            <person name="Ferres I."/>
            <person name="Bierque E."/>
            <person name="Girault D."/>
            <person name="Soupe-Gilbert M.-E."/>
            <person name="Picardeau M."/>
            <person name="Goarant C."/>
        </authorList>
    </citation>
    <scope>NUCLEOTIDE SEQUENCE [LARGE SCALE GENOMIC DNA]</scope>
    <source>
        <strain evidence="1 2">JW2-C-B1</strain>
    </source>
</reference>
<sequence length="61" mass="6399">TDEITKTIVSISDGTQEIAAGADDLTSFSGEMHGQAEQLGQLIGKFKVADGDLNQSTEKNS</sequence>
<name>A0ABX4N657_9LEPT</name>
<evidence type="ECO:0000313" key="2">
    <source>
        <dbReference type="Proteomes" id="UP000231919"/>
    </source>
</evidence>
<keyword evidence="2" id="KW-1185">Reference proteome</keyword>
<comment type="caution">
    <text evidence="1">The sequence shown here is derived from an EMBL/GenBank/DDBJ whole genome shotgun (WGS) entry which is preliminary data.</text>
</comment>
<dbReference type="Proteomes" id="UP000231919">
    <property type="component" value="Unassembled WGS sequence"/>
</dbReference>
<gene>
    <name evidence="1" type="ORF">CH378_22325</name>
</gene>